<keyword evidence="3" id="KW-1185">Reference proteome</keyword>
<dbReference type="RefSeq" id="WP_196398764.1">
    <property type="nucleotide sequence ID" value="NZ_JADNYM010000046.1"/>
</dbReference>
<dbReference type="EMBL" id="JADNYM010000046">
    <property type="protein sequence ID" value="MBG0741834.1"/>
    <property type="molecule type" value="Genomic_DNA"/>
</dbReference>
<dbReference type="SMART" id="SM00491">
    <property type="entry name" value="HELICc2"/>
    <property type="match status" value="1"/>
</dbReference>
<accession>A0A931CVR7</accession>
<keyword evidence="2" id="KW-0378">Hydrolase</keyword>
<dbReference type="GO" id="GO:0006139">
    <property type="term" value="P:nucleobase-containing compound metabolic process"/>
    <property type="evidence" value="ECO:0007669"/>
    <property type="project" value="InterPro"/>
</dbReference>
<evidence type="ECO:0000313" key="2">
    <source>
        <dbReference type="EMBL" id="MBG0741834.1"/>
    </source>
</evidence>
<dbReference type="GO" id="GO:0003676">
    <property type="term" value="F:nucleic acid binding"/>
    <property type="evidence" value="ECO:0007669"/>
    <property type="project" value="InterPro"/>
</dbReference>
<dbReference type="SUPFAM" id="SSF52540">
    <property type="entry name" value="P-loop containing nucleoside triphosphate hydrolases"/>
    <property type="match status" value="1"/>
</dbReference>
<dbReference type="InterPro" id="IPR027417">
    <property type="entry name" value="P-loop_NTPase"/>
</dbReference>
<dbReference type="Pfam" id="PF13307">
    <property type="entry name" value="Helicase_C_2"/>
    <property type="match status" value="1"/>
</dbReference>
<proteinExistence type="predicted"/>
<dbReference type="InterPro" id="IPR006555">
    <property type="entry name" value="ATP-dep_Helicase_C"/>
</dbReference>
<dbReference type="Pfam" id="PF00270">
    <property type="entry name" value="DEAD"/>
    <property type="match status" value="1"/>
</dbReference>
<dbReference type="SMART" id="SM00487">
    <property type="entry name" value="DEXDc"/>
    <property type="match status" value="1"/>
</dbReference>
<gene>
    <name evidence="2" type="ORF">IV500_21005</name>
</gene>
<dbReference type="Proteomes" id="UP000655366">
    <property type="component" value="Unassembled WGS sequence"/>
</dbReference>
<dbReference type="GO" id="GO:0004386">
    <property type="term" value="F:helicase activity"/>
    <property type="evidence" value="ECO:0007669"/>
    <property type="project" value="UniProtKB-KW"/>
</dbReference>
<keyword evidence="2" id="KW-0347">Helicase</keyword>
<dbReference type="Gene3D" id="3.40.50.300">
    <property type="entry name" value="P-loop containing nucleotide triphosphate hydrolases"/>
    <property type="match status" value="2"/>
</dbReference>
<comment type="caution">
    <text evidence="2">The sequence shown here is derived from an EMBL/GenBank/DDBJ whole genome shotgun (WGS) entry which is preliminary data.</text>
</comment>
<evidence type="ECO:0000259" key="1">
    <source>
        <dbReference type="PROSITE" id="PS51192"/>
    </source>
</evidence>
<dbReference type="GO" id="GO:0005524">
    <property type="term" value="F:ATP binding"/>
    <property type="evidence" value="ECO:0007669"/>
    <property type="project" value="InterPro"/>
</dbReference>
<sequence length="840" mass="91602">MAIDLGKLVPVAAAPLLVPRDIFDALPDKPWSRLRLEQGEVLQKWYDNRNRRDNVIKQNTGGGKTVIGLLIAQSSLNEHVGPAVYLVPDTYLVDQVVKEADALGIVVTKEVNDVQFRAQRAILVTTFHKVLNGRSVFGVRGSNRDPLVLGTVIVDDAHASLNAAKGIFTATIMRGQPAFDKLLTLFQDDLKHQSPRIWADITAGDYSSPLRVPFWCWKERQDEVMAILRAEGEDDNWKDLYFAWPLIREHLHLAGATVTSRAIEIRTPCPAIELIPSFEQAQRRVYLTATLADDGVLVTELGADAANVMIPLTPGRASDLGDRVIIAPQGINPHIGDDSVRRLARQFADGIRDGSSNPSSNPINVVVIVPSHQTAQKWTGFADHTCDVHTLAPIVARLKAGEHLGLIVLVNKYDGVDLPGDACRLLILDGVPTPLDATESRESSALAGSDTFLARKVQRIEQGMGRAIRDAEDHCAVLLVGHELAVAIVDPAARKFFSPATRAQIQLSQQIADQIQNEGLVPIREMLDIFLRRDRSWTSPSSMARAGILYDADGHVSALAIARREAFNLATAGDFASAGNRLVEALRAMPAKERGWYGEEAAAYTNGVDPAAAQAGLGQARKDNSSALLPLVATPVRPMKPAGVQAKACSTFLNDHYANGTLLVLGVSAILERLHWDENGADAAEGAMEDIGAHLGFASDRPDKLYKVGPDNLWAVNDDVHVAFELKTEVIRNDERIWKKELDQLAGHLNWHAANYKGVSRLIPVMVHPKGKADEKGTPPQGCRYMGPDELVAFKASLNGFAQAVSLNFGWKSPEVVGKRLQEFGLTLDQAVLKHTSILR</sequence>
<organism evidence="2 3">
    <name type="scientific">Arthrobacter terrae</name>
    <dbReference type="NCBI Taxonomy" id="2935737"/>
    <lineage>
        <taxon>Bacteria</taxon>
        <taxon>Bacillati</taxon>
        <taxon>Actinomycetota</taxon>
        <taxon>Actinomycetes</taxon>
        <taxon>Micrococcales</taxon>
        <taxon>Micrococcaceae</taxon>
        <taxon>Arthrobacter</taxon>
    </lineage>
</organism>
<dbReference type="AlphaFoldDB" id="A0A931CVR7"/>
<dbReference type="InterPro" id="IPR011545">
    <property type="entry name" value="DEAD/DEAH_box_helicase_dom"/>
</dbReference>
<dbReference type="InterPro" id="IPR014001">
    <property type="entry name" value="Helicase_ATP-bd"/>
</dbReference>
<protein>
    <submittedName>
        <fullName evidence="2">DEAD/DEAH box helicase family protein</fullName>
    </submittedName>
</protein>
<keyword evidence="2" id="KW-0067">ATP-binding</keyword>
<evidence type="ECO:0000313" key="3">
    <source>
        <dbReference type="Proteomes" id="UP000655366"/>
    </source>
</evidence>
<name>A0A931CVR7_9MICC</name>
<feature type="domain" description="Helicase ATP-binding" evidence="1">
    <location>
        <begin position="45"/>
        <end position="190"/>
    </location>
</feature>
<dbReference type="PROSITE" id="PS51192">
    <property type="entry name" value="HELICASE_ATP_BIND_1"/>
    <property type="match status" value="1"/>
</dbReference>
<dbReference type="GO" id="GO:0016818">
    <property type="term" value="F:hydrolase activity, acting on acid anhydrides, in phosphorus-containing anhydrides"/>
    <property type="evidence" value="ECO:0007669"/>
    <property type="project" value="InterPro"/>
</dbReference>
<keyword evidence="2" id="KW-0547">Nucleotide-binding</keyword>
<reference evidence="2 3" key="1">
    <citation type="submission" date="2020-11" db="EMBL/GenBank/DDBJ databases">
        <title>Arthrobacter antarcticus sp. nov., isolated from Antarctic Soil.</title>
        <authorList>
            <person name="Li J."/>
        </authorList>
    </citation>
    <scope>NUCLEOTIDE SEQUENCE [LARGE SCALE GENOMIC DNA]</scope>
    <source>
        <strain evidence="2 3">Z1-20</strain>
    </source>
</reference>